<proteinExistence type="predicted"/>
<reference evidence="1 2" key="1">
    <citation type="journal article" date="2024" name="G3 (Bethesda)">
        <title>Genome assembly of Hibiscus sabdariffa L. provides insights into metabolisms of medicinal natural products.</title>
        <authorList>
            <person name="Kim T."/>
        </authorList>
    </citation>
    <scope>NUCLEOTIDE SEQUENCE [LARGE SCALE GENOMIC DNA]</scope>
    <source>
        <strain evidence="1">TK-2024</strain>
        <tissue evidence="1">Old leaves</tissue>
    </source>
</reference>
<dbReference type="Proteomes" id="UP001396334">
    <property type="component" value="Unassembled WGS sequence"/>
</dbReference>
<evidence type="ECO:0000313" key="2">
    <source>
        <dbReference type="Proteomes" id="UP001396334"/>
    </source>
</evidence>
<dbReference type="PANTHER" id="PTHR47926">
    <property type="entry name" value="PENTATRICOPEPTIDE REPEAT-CONTAINING PROTEIN"/>
    <property type="match status" value="1"/>
</dbReference>
<dbReference type="InterPro" id="IPR046848">
    <property type="entry name" value="E_motif"/>
</dbReference>
<name>A0ABR2T8W7_9ROSI</name>
<dbReference type="PANTHER" id="PTHR47926:SF452">
    <property type="entry name" value="PENTATRICOPEPTIDE REPEAT-CONTAINING PROTEIN"/>
    <property type="match status" value="1"/>
</dbReference>
<dbReference type="PROSITE" id="PS51257">
    <property type="entry name" value="PROKAR_LIPOPROTEIN"/>
    <property type="match status" value="1"/>
</dbReference>
<dbReference type="InterPro" id="IPR046960">
    <property type="entry name" value="PPR_At4g14850-like_plant"/>
</dbReference>
<gene>
    <name evidence="1" type="ORF">V6N11_050052</name>
</gene>
<keyword evidence="2" id="KW-1185">Reference proteome</keyword>
<dbReference type="EMBL" id="JBBPBN010000007">
    <property type="protein sequence ID" value="KAK9033869.1"/>
    <property type="molecule type" value="Genomic_DNA"/>
</dbReference>
<sequence length="135" mass="14493">MELIKQIPGGLKVGASAWGALLSACRSHGKSELGAGALSHILELEPMNSAGYLLGSSMYAAEGSWNDARTMRRLVKERGVRVCAGYSLVHVGNRACRFVAGDCSNSRAQEINITVERLHSCMAIDERIQLGVTEC</sequence>
<accession>A0ABR2T8W7</accession>
<organism evidence="1 2">
    <name type="scientific">Hibiscus sabdariffa</name>
    <name type="common">roselle</name>
    <dbReference type="NCBI Taxonomy" id="183260"/>
    <lineage>
        <taxon>Eukaryota</taxon>
        <taxon>Viridiplantae</taxon>
        <taxon>Streptophyta</taxon>
        <taxon>Embryophyta</taxon>
        <taxon>Tracheophyta</taxon>
        <taxon>Spermatophyta</taxon>
        <taxon>Magnoliopsida</taxon>
        <taxon>eudicotyledons</taxon>
        <taxon>Gunneridae</taxon>
        <taxon>Pentapetalae</taxon>
        <taxon>rosids</taxon>
        <taxon>malvids</taxon>
        <taxon>Malvales</taxon>
        <taxon>Malvaceae</taxon>
        <taxon>Malvoideae</taxon>
        <taxon>Hibiscus</taxon>
    </lineage>
</organism>
<comment type="caution">
    <text evidence="1">The sequence shown here is derived from an EMBL/GenBank/DDBJ whole genome shotgun (WGS) entry which is preliminary data.</text>
</comment>
<dbReference type="Pfam" id="PF20431">
    <property type="entry name" value="E_motif"/>
    <property type="match status" value="1"/>
</dbReference>
<protein>
    <submittedName>
        <fullName evidence="1">Uncharacterized protein</fullName>
    </submittedName>
</protein>
<evidence type="ECO:0000313" key="1">
    <source>
        <dbReference type="EMBL" id="KAK9033869.1"/>
    </source>
</evidence>